<dbReference type="Proteomes" id="UP000283993">
    <property type="component" value="Unassembled WGS sequence"/>
</dbReference>
<evidence type="ECO:0000313" key="1">
    <source>
        <dbReference type="EMBL" id="ROO25581.1"/>
    </source>
</evidence>
<keyword evidence="2" id="KW-1185">Reference proteome</keyword>
<organism evidence="1 2">
    <name type="scientific">Salinisphaera orenii MK-B5</name>
    <dbReference type="NCBI Taxonomy" id="856730"/>
    <lineage>
        <taxon>Bacteria</taxon>
        <taxon>Pseudomonadati</taxon>
        <taxon>Pseudomonadota</taxon>
        <taxon>Gammaproteobacteria</taxon>
        <taxon>Salinisphaerales</taxon>
        <taxon>Salinisphaeraceae</taxon>
        <taxon>Salinisphaera</taxon>
    </lineage>
</organism>
<name>A0A423PJ17_9GAMM</name>
<gene>
    <name evidence="1" type="ORF">SAOR_12020</name>
</gene>
<accession>A0A423PJ17</accession>
<dbReference type="AlphaFoldDB" id="A0A423PJ17"/>
<protein>
    <submittedName>
        <fullName evidence="1">Uncharacterized protein</fullName>
    </submittedName>
</protein>
<reference evidence="1 2" key="1">
    <citation type="submission" date="2013-10" db="EMBL/GenBank/DDBJ databases">
        <title>Salinisphaera orenii MK-B5 Genome Sequencing.</title>
        <authorList>
            <person name="Lai Q."/>
            <person name="Li C."/>
            <person name="Shao Z."/>
        </authorList>
    </citation>
    <scope>NUCLEOTIDE SEQUENCE [LARGE SCALE GENOMIC DNA]</scope>
    <source>
        <strain evidence="1 2">MK-B5</strain>
    </source>
</reference>
<comment type="caution">
    <text evidence="1">The sequence shown here is derived from an EMBL/GenBank/DDBJ whole genome shotgun (WGS) entry which is preliminary data.</text>
</comment>
<sequence length="70" mass="7692">MDNDRMDTELAALIAHMEARNIEPVQFAHLCAVSIGSLIYHGCDDNNDKAVALASLVRTVRDWADMPAAH</sequence>
<dbReference type="EMBL" id="AYKH01000030">
    <property type="protein sequence ID" value="ROO25581.1"/>
    <property type="molecule type" value="Genomic_DNA"/>
</dbReference>
<proteinExistence type="predicted"/>
<evidence type="ECO:0000313" key="2">
    <source>
        <dbReference type="Proteomes" id="UP000283993"/>
    </source>
</evidence>